<dbReference type="InterPro" id="IPR003972">
    <property type="entry name" value="K_chnl_volt-dep_Kv1"/>
</dbReference>
<dbReference type="PANTHER" id="PTHR11537">
    <property type="entry name" value="VOLTAGE-GATED POTASSIUM CHANNEL"/>
    <property type="match status" value="1"/>
</dbReference>
<evidence type="ECO:0000256" key="12">
    <source>
        <dbReference type="SAM" id="MobiDB-lite"/>
    </source>
</evidence>
<reference evidence="15 16" key="1">
    <citation type="submission" date="2024-11" db="EMBL/GenBank/DDBJ databases">
        <title>Chromosome-level genome assembly of the freshwater bivalve Anodonta woodiana.</title>
        <authorList>
            <person name="Chen X."/>
        </authorList>
    </citation>
    <scope>NUCLEOTIDE SEQUENCE [LARGE SCALE GENOMIC DNA]</scope>
    <source>
        <strain evidence="15">MN2024</strain>
        <tissue evidence="15">Gills</tissue>
    </source>
</reference>
<keyword evidence="16" id="KW-1185">Reference proteome</keyword>
<keyword evidence="11" id="KW-0407">Ion channel</keyword>
<proteinExistence type="predicted"/>
<evidence type="ECO:0000313" key="16">
    <source>
        <dbReference type="Proteomes" id="UP001634394"/>
    </source>
</evidence>
<dbReference type="GO" id="GO:0005267">
    <property type="term" value="F:potassium channel activity"/>
    <property type="evidence" value="ECO:0007669"/>
    <property type="project" value="UniProtKB-KW"/>
</dbReference>
<organism evidence="15 16">
    <name type="scientific">Sinanodonta woodiana</name>
    <name type="common">Chinese pond mussel</name>
    <name type="synonym">Anodonta woodiana</name>
    <dbReference type="NCBI Taxonomy" id="1069815"/>
    <lineage>
        <taxon>Eukaryota</taxon>
        <taxon>Metazoa</taxon>
        <taxon>Spiralia</taxon>
        <taxon>Lophotrochozoa</taxon>
        <taxon>Mollusca</taxon>
        <taxon>Bivalvia</taxon>
        <taxon>Autobranchia</taxon>
        <taxon>Heteroconchia</taxon>
        <taxon>Palaeoheterodonta</taxon>
        <taxon>Unionida</taxon>
        <taxon>Unionoidea</taxon>
        <taxon>Unionidae</taxon>
        <taxon>Unioninae</taxon>
        <taxon>Sinanodonta</taxon>
    </lineage>
</organism>
<comment type="caution">
    <text evidence="15">The sequence shown here is derived from an EMBL/GenBank/DDBJ whole genome shotgun (WGS) entry which is preliminary data.</text>
</comment>
<dbReference type="InterPro" id="IPR028325">
    <property type="entry name" value="VG_K_chnl"/>
</dbReference>
<dbReference type="FunFam" id="1.10.287.70:FF:000002">
    <property type="entry name" value="Potassium voltage-gated channel subfamily a member"/>
    <property type="match status" value="1"/>
</dbReference>
<feature type="transmembrane region" description="Helical" evidence="13">
    <location>
        <begin position="389"/>
        <end position="405"/>
    </location>
</feature>
<evidence type="ECO:0000256" key="1">
    <source>
        <dbReference type="ARBA" id="ARBA00004141"/>
    </source>
</evidence>
<dbReference type="InterPro" id="IPR003968">
    <property type="entry name" value="K_chnl_volt-dep_Kv"/>
</dbReference>
<protein>
    <recommendedName>
        <fullName evidence="14">BTB domain-containing protein</fullName>
    </recommendedName>
</protein>
<keyword evidence="8 13" id="KW-1133">Transmembrane helix</keyword>
<dbReference type="InterPro" id="IPR027359">
    <property type="entry name" value="Volt_channel_dom_sf"/>
</dbReference>
<dbReference type="InterPro" id="IPR005821">
    <property type="entry name" value="Ion_trans_dom"/>
</dbReference>
<feature type="transmembrane region" description="Helical" evidence="13">
    <location>
        <begin position="254"/>
        <end position="275"/>
    </location>
</feature>
<dbReference type="PRINTS" id="PR01496">
    <property type="entry name" value="SHAKERCHANEL"/>
</dbReference>
<keyword evidence="6" id="KW-0851">Voltage-gated channel</keyword>
<keyword evidence="9" id="KW-0406">Ion transport</keyword>
<dbReference type="PANTHER" id="PTHR11537:SF113">
    <property type="entry name" value="POTASSIUM VOLTAGE-GATED CHANNEL PROTEIN SHAKER"/>
    <property type="match status" value="1"/>
</dbReference>
<evidence type="ECO:0000256" key="2">
    <source>
        <dbReference type="ARBA" id="ARBA00022448"/>
    </source>
</evidence>
<feature type="transmembrane region" description="Helical" evidence="13">
    <location>
        <begin position="417"/>
        <end position="438"/>
    </location>
</feature>
<dbReference type="AlphaFoldDB" id="A0ABD3UVL5"/>
<feature type="transmembrane region" description="Helical" evidence="13">
    <location>
        <begin position="356"/>
        <end position="377"/>
    </location>
</feature>
<dbReference type="InterPro" id="IPR011333">
    <property type="entry name" value="SKP1/BTB/POZ_sf"/>
</dbReference>
<dbReference type="SMART" id="SM00225">
    <property type="entry name" value="BTB"/>
    <property type="match status" value="1"/>
</dbReference>
<accession>A0ABD3UVL5</accession>
<evidence type="ECO:0000256" key="8">
    <source>
        <dbReference type="ARBA" id="ARBA00022989"/>
    </source>
</evidence>
<dbReference type="PRINTS" id="PR00169">
    <property type="entry name" value="KCHANNEL"/>
</dbReference>
<name>A0ABD3UVL5_SINWO</name>
<feature type="domain" description="BTB" evidence="14">
    <location>
        <begin position="85"/>
        <end position="185"/>
    </location>
</feature>
<evidence type="ECO:0000256" key="3">
    <source>
        <dbReference type="ARBA" id="ARBA00022538"/>
    </source>
</evidence>
<evidence type="ECO:0000256" key="5">
    <source>
        <dbReference type="ARBA" id="ARBA00022826"/>
    </source>
</evidence>
<dbReference type="PRINTS" id="PR01491">
    <property type="entry name" value="KVCHANNEL"/>
</dbReference>
<evidence type="ECO:0000259" key="14">
    <source>
        <dbReference type="SMART" id="SM00225"/>
    </source>
</evidence>
<evidence type="ECO:0000256" key="9">
    <source>
        <dbReference type="ARBA" id="ARBA00023065"/>
    </source>
</evidence>
<keyword evidence="10 13" id="KW-0472">Membrane</keyword>
<evidence type="ECO:0000313" key="15">
    <source>
        <dbReference type="EMBL" id="KAL3853494.1"/>
    </source>
</evidence>
<dbReference type="InterPro" id="IPR003131">
    <property type="entry name" value="T1-type_BTB"/>
</dbReference>
<dbReference type="Pfam" id="PF00520">
    <property type="entry name" value="Ion_trans"/>
    <property type="match status" value="1"/>
</dbReference>
<dbReference type="Gene3D" id="1.20.120.350">
    <property type="entry name" value="Voltage-gated potassium channels. Chain C"/>
    <property type="match status" value="1"/>
</dbReference>
<gene>
    <name evidence="15" type="ORF">ACJMK2_017030</name>
</gene>
<dbReference type="Proteomes" id="UP001634394">
    <property type="component" value="Unassembled WGS sequence"/>
</dbReference>
<evidence type="ECO:0000256" key="7">
    <source>
        <dbReference type="ARBA" id="ARBA00022958"/>
    </source>
</evidence>
<evidence type="ECO:0000256" key="6">
    <source>
        <dbReference type="ARBA" id="ARBA00022882"/>
    </source>
</evidence>
<keyword evidence="4 13" id="KW-0812">Transmembrane</keyword>
<dbReference type="Gene3D" id="3.30.710.10">
    <property type="entry name" value="Potassium Channel Kv1.1, Chain A"/>
    <property type="match status" value="1"/>
</dbReference>
<sequence length="454" mass="51929">MAVQVSLMNQRRYRKPYDAPDHTNSEETDQLWIFQSANQRRMRGSRGSGKSQKLENSHSPISEPLSPCSGCAISLPHQCRLETCERITINVCGQYYEIWASVLERHPETLLGNPRKRMMYYDMQRDEYFFDRHRPTFEAIFSYYKYGGHLRRPETVPDDIFLKELDFFEIEKNVIDFYKKEEGYIQETVILPDNPLQRKIWMLMEYPETSCAAYAIAVTSVVITMLAIILFCVETLPMFVKDCKTTSHVNYADPFFVLETICTAWFTVEVFVRFFSCPSKLSYFKDFKNLVDITAVIPYYITVANTLSNHSCESSKSSSSLAFLRVIRLVRIFKLTKHSAGLQVLILTFQASLEGLALFLVAMFVCILLFSSAIYFAELGQVGSQINSIPDGFWWALITMCTVGYGDQVPVGVWGKIIGAICAISGVLTLAIPVPIITENFNKFYAHKTGRGRM</sequence>
<feature type="transmembrane region" description="Helical" evidence="13">
    <location>
        <begin position="212"/>
        <end position="233"/>
    </location>
</feature>
<keyword evidence="7" id="KW-0630">Potassium</keyword>
<dbReference type="SUPFAM" id="SSF54695">
    <property type="entry name" value="POZ domain"/>
    <property type="match status" value="1"/>
</dbReference>
<keyword evidence="3" id="KW-0633">Potassium transport</keyword>
<keyword evidence="2" id="KW-0813">Transport</keyword>
<evidence type="ECO:0000256" key="10">
    <source>
        <dbReference type="ARBA" id="ARBA00023136"/>
    </source>
</evidence>
<dbReference type="GO" id="GO:0034702">
    <property type="term" value="C:monoatomic ion channel complex"/>
    <property type="evidence" value="ECO:0007669"/>
    <property type="project" value="UniProtKB-KW"/>
</dbReference>
<dbReference type="EMBL" id="JBJQND010000015">
    <property type="protein sequence ID" value="KAL3853494.1"/>
    <property type="molecule type" value="Genomic_DNA"/>
</dbReference>
<dbReference type="Gene3D" id="1.10.287.70">
    <property type="match status" value="1"/>
</dbReference>
<evidence type="ECO:0000256" key="4">
    <source>
        <dbReference type="ARBA" id="ARBA00022692"/>
    </source>
</evidence>
<feature type="region of interest" description="Disordered" evidence="12">
    <location>
        <begin position="40"/>
        <end position="64"/>
    </location>
</feature>
<dbReference type="InterPro" id="IPR000210">
    <property type="entry name" value="BTB/POZ_dom"/>
</dbReference>
<comment type="subcellular location">
    <subcellularLocation>
        <location evidence="1">Membrane</location>
        <topology evidence="1">Multi-pass membrane protein</topology>
    </subcellularLocation>
</comment>
<dbReference type="Pfam" id="PF02214">
    <property type="entry name" value="BTB_2"/>
    <property type="match status" value="1"/>
</dbReference>
<keyword evidence="5" id="KW-0631">Potassium channel</keyword>
<evidence type="ECO:0000256" key="13">
    <source>
        <dbReference type="SAM" id="Phobius"/>
    </source>
</evidence>
<dbReference type="SUPFAM" id="SSF81324">
    <property type="entry name" value="Voltage-gated potassium channels"/>
    <property type="match status" value="1"/>
</dbReference>
<evidence type="ECO:0000256" key="11">
    <source>
        <dbReference type="ARBA" id="ARBA00023303"/>
    </source>
</evidence>